<dbReference type="RefSeq" id="WP_004350976.1">
    <property type="nucleotide sequence ID" value="NZ_AP031604.1"/>
</dbReference>
<dbReference type="Pfam" id="PF00535">
    <property type="entry name" value="Glycos_transf_2"/>
    <property type="match status" value="1"/>
</dbReference>
<dbReference type="GO" id="GO:0016757">
    <property type="term" value="F:glycosyltransferase activity"/>
    <property type="evidence" value="ECO:0007669"/>
    <property type="project" value="UniProtKB-KW"/>
</dbReference>
<evidence type="ECO:0000313" key="6">
    <source>
        <dbReference type="EMBL" id="AAM27547.1"/>
    </source>
</evidence>
<evidence type="ECO:0000256" key="1">
    <source>
        <dbReference type="ARBA" id="ARBA00006739"/>
    </source>
</evidence>
<feature type="domain" description="Glycosyltransferase 2-like" evidence="5">
    <location>
        <begin position="6"/>
        <end position="127"/>
    </location>
</feature>
<evidence type="ECO:0000313" key="9">
    <source>
        <dbReference type="Proteomes" id="UP000284767"/>
    </source>
</evidence>
<keyword evidence="4 6" id="KW-0808">Transferase</keyword>
<dbReference type="AlphaFoldDB" id="Q8KIV2"/>
<proteinExistence type="inferred from homology"/>
<dbReference type="EMBL" id="AF540990">
    <property type="protein sequence ID" value="AAO17398.1"/>
    <property type="molecule type" value="Genomic_DNA"/>
</dbReference>
<comment type="similarity">
    <text evidence="1">Belongs to the glycosyltransferase 2 family.</text>
</comment>
<dbReference type="Proteomes" id="UP000284767">
    <property type="component" value="Unassembled WGS sequence"/>
</dbReference>
<evidence type="ECO:0000256" key="3">
    <source>
        <dbReference type="ARBA" id="ARBA00022676"/>
    </source>
</evidence>
<keyword evidence="3" id="KW-0328">Glycosyltransferase</keyword>
<evidence type="ECO:0000256" key="4">
    <source>
        <dbReference type="ARBA" id="ARBA00022679"/>
    </source>
</evidence>
<evidence type="ECO:0000313" key="7">
    <source>
        <dbReference type="EMBL" id="AAO17398.1"/>
    </source>
</evidence>
<reference evidence="6" key="1">
    <citation type="journal article" date="2002" name="J. Bacteriol.">
        <title>Genetic variation at the O-antigen biosynthetic locus in Pseudomonas aeruginosa.</title>
        <authorList>
            <person name="Raymond C.K."/>
            <person name="Sims E.H."/>
            <person name="Kas A."/>
            <person name="Spencer D.H."/>
            <person name="Kutyavin T.V."/>
            <person name="Ivey R.G."/>
            <person name="Zhou Y."/>
            <person name="Kaul R."/>
            <person name="Clendenning J.B."/>
            <person name="Olson M.V."/>
        </authorList>
    </citation>
    <scope>NUCLEOTIDE SEQUENCE</scope>
</reference>
<evidence type="ECO:0000256" key="2">
    <source>
        <dbReference type="ARBA" id="ARBA00022519"/>
    </source>
</evidence>
<dbReference type="PANTHER" id="PTHR43630:SF1">
    <property type="entry name" value="POLY-BETA-1,6-N-ACETYL-D-GLUCOSAMINE SYNTHASE"/>
    <property type="match status" value="1"/>
</dbReference>
<dbReference type="InterPro" id="IPR001173">
    <property type="entry name" value="Glyco_trans_2-like"/>
</dbReference>
<gene>
    <name evidence="8" type="ORF">IPC1295_03650</name>
</gene>
<dbReference type="CAZy" id="GT2">
    <property type="family name" value="Glycosyltransferase Family 2"/>
</dbReference>
<evidence type="ECO:0000313" key="8">
    <source>
        <dbReference type="EMBL" id="RPM23603.1"/>
    </source>
</evidence>
<keyword evidence="2" id="KW-1003">Cell membrane</keyword>
<name>Q8KIV2_PSEAI</name>
<organism evidence="6">
    <name type="scientific">Pseudomonas aeruginosa</name>
    <dbReference type="NCBI Taxonomy" id="287"/>
    <lineage>
        <taxon>Bacteria</taxon>
        <taxon>Pseudomonadati</taxon>
        <taxon>Pseudomonadota</taxon>
        <taxon>Gammaproteobacteria</taxon>
        <taxon>Pseudomonadales</taxon>
        <taxon>Pseudomonadaceae</taxon>
        <taxon>Pseudomonas</taxon>
    </lineage>
</organism>
<dbReference type="SUPFAM" id="SSF53448">
    <property type="entry name" value="Nucleotide-diphospho-sugar transferases"/>
    <property type="match status" value="1"/>
</dbReference>
<dbReference type="Gene3D" id="3.90.550.10">
    <property type="entry name" value="Spore Coat Polysaccharide Biosynthesis Protein SpsA, Chain A"/>
    <property type="match status" value="1"/>
</dbReference>
<reference evidence="7" key="2">
    <citation type="submission" date="2002-08" db="EMBL/GenBank/DDBJ databases">
        <authorList>
            <person name="Spencer D."/>
            <person name="Kas A."/>
            <person name="Smith E."/>
            <person name="Raymond C."/>
            <person name="Sims E."/>
            <person name="Hastings M."/>
            <person name="Burns J."/>
            <person name="Kaul R."/>
            <person name="Olson M."/>
        </authorList>
    </citation>
    <scope>NUCLEOTIDE SEQUENCE</scope>
</reference>
<dbReference type="PANTHER" id="PTHR43630">
    <property type="entry name" value="POLY-BETA-1,6-N-ACETYL-D-GLUCOSAMINE SYNTHASE"/>
    <property type="match status" value="1"/>
</dbReference>
<reference evidence="8 9" key="5">
    <citation type="submission" date="2019-01" db="EMBL/GenBank/DDBJ databases">
        <title>The Pseudomonas aeruginosa pan-genome provides new insights on its population structure, horizontal gene transfer and pathogenicity.</title>
        <authorList>
            <person name="Freschi L."/>
            <person name="Vincent A.T."/>
            <person name="Jeukens J."/>
            <person name="Emond-Rheault J.-G."/>
            <person name="Kukavica-Ibrulj I."/>
            <person name="Dupont M.-J."/>
            <person name="Charette S.J."/>
            <person name="Boyle B."/>
            <person name="Levesque R.C."/>
        </authorList>
    </citation>
    <scope>NUCLEOTIDE SEQUENCE [LARGE SCALE GENOMIC DNA]</scope>
    <source>
        <strain evidence="8 9">PA-W36</strain>
    </source>
</reference>
<protein>
    <submittedName>
        <fullName evidence="7">Glycosyl transferase-like protein</fullName>
    </submittedName>
    <submittedName>
        <fullName evidence="8">Glycosyltransferase family 2 protein</fullName>
    </submittedName>
    <submittedName>
        <fullName evidence="6">Similar to Glycosyl transferase</fullName>
    </submittedName>
</protein>
<reference evidence="7" key="3">
    <citation type="journal article" date="2003" name="J. Bacteriol.">
        <title>Whole-genome sequence variation among multiple isolates of Pseudomonas aeruginosa.</title>
        <authorList>
            <person name="Spencer D.H."/>
            <person name="Kas A."/>
            <person name="Smith E.E."/>
            <person name="Raymond C.K."/>
            <person name="Sims E.H."/>
            <person name="Hastings M."/>
            <person name="Burns J.L."/>
            <person name="Kaul R."/>
            <person name="Olson M.V."/>
        </authorList>
    </citation>
    <scope>NUCLEOTIDE SEQUENCE</scope>
</reference>
<dbReference type="EMBL" id="AF498400">
    <property type="protein sequence ID" value="AAM27547.1"/>
    <property type="molecule type" value="Genomic_DNA"/>
</dbReference>
<dbReference type="InterPro" id="IPR029044">
    <property type="entry name" value="Nucleotide-diphossugar_trans"/>
</dbReference>
<accession>Q8KIV2</accession>
<sequence length="296" mass="33843">MGVDVSILMPVYNEVLHLEEALQSISEQGEKLSIEVVCVDDFSTDGTWQLMEQLRNKYNFLKCYKNEKKGKNNAFNFAYERSSGGVVVLLAGDDKLVPNTLRARVDPVLDQDENFITLCKYRTFSKTKYLDGMVFPKDRELGSLSGGTIAFNRRFAERVFPIPPVLGNEDMWIKCHATYAEDVNVIHVPVVSLLYRLHDNNSLKRDVGFSKKNEMISKRSIVYSVYLERYRGELSVAVSASLAKLAALETLRANRSILSILFFKNIPLVDKLRAIVYASPLLHWIHIRLLRWTSRT</sequence>
<dbReference type="CDD" id="cd00761">
    <property type="entry name" value="Glyco_tranf_GTA_type"/>
    <property type="match status" value="1"/>
</dbReference>
<keyword evidence="2" id="KW-0997">Cell inner membrane</keyword>
<evidence type="ECO:0000259" key="5">
    <source>
        <dbReference type="Pfam" id="PF00535"/>
    </source>
</evidence>
<dbReference type="EMBL" id="NSNE01000001">
    <property type="protein sequence ID" value="RPM23603.1"/>
    <property type="molecule type" value="Genomic_DNA"/>
</dbReference>
<reference evidence="8 9" key="4">
    <citation type="submission" date="2017-08" db="EMBL/GenBank/DDBJ databases">
        <authorList>
            <person name="Feschi L."/>
            <person name="Jeukens J."/>
            <person name="Emond-Rheault J.-G."/>
            <person name="Kukavica-Ibrulj I."/>
            <person name="Boyle B."/>
            <person name="Levesque R.C."/>
        </authorList>
    </citation>
    <scope>NUCLEOTIDE SEQUENCE [LARGE SCALE GENOMIC DNA]</scope>
    <source>
        <strain evidence="8 9">PA-W36</strain>
    </source>
</reference>
<dbReference type="PATRIC" id="fig|287.2010.peg.2670"/>
<keyword evidence="2" id="KW-0472">Membrane</keyword>